<accession>A0A485MDM4</accession>
<proteinExistence type="predicted"/>
<evidence type="ECO:0000313" key="4">
    <source>
        <dbReference type="EMBL" id="VFU19521.1"/>
    </source>
</evidence>
<sequence length="412" mass="47863">MEIIFYGVQIILTIFTFYYFVVSLFGFYRRQEDYSLPPGARFAVVVAAHNESKVIGELIRNLYELNYPKELYDIYVVADNCSDNTADIAGEKGAYVIERFNKKEKGKGYALEYAFNHIFAMDIQYDAVVVFDADNLVSPDFLRIMNCRLQKGEKIIQGYLDTKNAGDTWITKSIYIGYLLTNRFWQLSKYNLGLTCALGGTGMCISVDLLKQYGWGMTSLTEDLEFQTKALLNNVKVNWAHDARVYDEKPLNLIQSWNQRKRWMQGHTNVAGRYIVKLLREGIRTRNFAMIDGAVYLIQPFFLMFTGLGLLVNLIYVGPFHITERPEWTAIAFFAQFFYFSLGLVLERVKPKVYWWLAFYPIFALTWIPVAYVGFAMRKNKEWCHTLHIRDIKHENLPNLYLPAKANGRRTS</sequence>
<keyword evidence="3" id="KW-1133">Transmembrane helix</keyword>
<evidence type="ECO:0000256" key="3">
    <source>
        <dbReference type="SAM" id="Phobius"/>
    </source>
</evidence>
<feature type="transmembrane region" description="Helical" evidence="3">
    <location>
        <begin position="353"/>
        <end position="375"/>
    </location>
</feature>
<feature type="transmembrane region" description="Helical" evidence="3">
    <location>
        <begin position="6"/>
        <end position="28"/>
    </location>
</feature>
<organism evidence="4">
    <name type="scientific">anaerobic digester metagenome</name>
    <dbReference type="NCBI Taxonomy" id="1263854"/>
    <lineage>
        <taxon>unclassified sequences</taxon>
        <taxon>metagenomes</taxon>
        <taxon>ecological metagenomes</taxon>
    </lineage>
</organism>
<dbReference type="Gene3D" id="3.90.550.10">
    <property type="entry name" value="Spore Coat Polysaccharide Biosynthesis Protein SpsA, Chain A"/>
    <property type="match status" value="1"/>
</dbReference>
<dbReference type="PANTHER" id="PTHR43630">
    <property type="entry name" value="POLY-BETA-1,6-N-ACETYL-D-GLUCOSAMINE SYNTHASE"/>
    <property type="match status" value="1"/>
</dbReference>
<dbReference type="CDD" id="cd06438">
    <property type="entry name" value="EpsO_like"/>
    <property type="match status" value="1"/>
</dbReference>
<evidence type="ECO:0000256" key="1">
    <source>
        <dbReference type="ARBA" id="ARBA00022676"/>
    </source>
</evidence>
<dbReference type="InterPro" id="IPR029044">
    <property type="entry name" value="Nucleotide-diphossugar_trans"/>
</dbReference>
<dbReference type="EMBL" id="CAADRN010000385">
    <property type="protein sequence ID" value="VFU19521.1"/>
    <property type="molecule type" value="Genomic_DNA"/>
</dbReference>
<keyword evidence="2 4" id="KW-0808">Transferase</keyword>
<dbReference type="SUPFAM" id="SSF53448">
    <property type="entry name" value="Nucleotide-diphospho-sugar transferases"/>
    <property type="match status" value="1"/>
</dbReference>
<reference evidence="4" key="1">
    <citation type="submission" date="2019-03" db="EMBL/GenBank/DDBJ databases">
        <authorList>
            <person name="Hao L."/>
        </authorList>
    </citation>
    <scope>NUCLEOTIDE SEQUENCE</scope>
</reference>
<name>A0A485MDM4_9ZZZZ</name>
<dbReference type="GO" id="GO:0016757">
    <property type="term" value="F:glycosyltransferase activity"/>
    <property type="evidence" value="ECO:0007669"/>
    <property type="project" value="UniProtKB-KW"/>
</dbReference>
<dbReference type="PANTHER" id="PTHR43630:SF1">
    <property type="entry name" value="POLY-BETA-1,6-N-ACETYL-D-GLUCOSAMINE SYNTHASE"/>
    <property type="match status" value="1"/>
</dbReference>
<dbReference type="Pfam" id="PF13641">
    <property type="entry name" value="Glyco_tranf_2_3"/>
    <property type="match status" value="1"/>
</dbReference>
<keyword evidence="3" id="KW-0472">Membrane</keyword>
<feature type="transmembrane region" description="Helical" evidence="3">
    <location>
        <begin position="294"/>
        <end position="316"/>
    </location>
</feature>
<keyword evidence="1" id="KW-0328">Glycosyltransferase</keyword>
<protein>
    <submittedName>
        <fullName evidence="4">Glycosyltransferases, probably involved in cell wall biogenesis</fullName>
    </submittedName>
</protein>
<keyword evidence="3" id="KW-0812">Transmembrane</keyword>
<dbReference type="AlphaFoldDB" id="A0A485MDM4"/>
<evidence type="ECO:0000256" key="2">
    <source>
        <dbReference type="ARBA" id="ARBA00022679"/>
    </source>
</evidence>
<feature type="transmembrane region" description="Helical" evidence="3">
    <location>
        <begin position="328"/>
        <end position="346"/>
    </location>
</feature>
<gene>
    <name evidence="4" type="ORF">SCFA_810010</name>
</gene>